<feature type="compositionally biased region" description="Pro residues" evidence="1">
    <location>
        <begin position="210"/>
        <end position="219"/>
    </location>
</feature>
<dbReference type="AlphaFoldDB" id="A0A0L0TE39"/>
<evidence type="ECO:0000256" key="2">
    <source>
        <dbReference type="SAM" id="SignalP"/>
    </source>
</evidence>
<evidence type="ECO:0000313" key="4">
    <source>
        <dbReference type="Proteomes" id="UP000054350"/>
    </source>
</evidence>
<accession>A0A0L0TE39</accession>
<keyword evidence="4" id="KW-1185">Reference proteome</keyword>
<dbReference type="OrthoDB" id="5581556at2759"/>
<dbReference type="EMBL" id="GG745384">
    <property type="protein sequence ID" value="KNE72854.1"/>
    <property type="molecule type" value="Genomic_DNA"/>
</dbReference>
<reference evidence="4" key="2">
    <citation type="submission" date="2009-11" db="EMBL/GenBank/DDBJ databases">
        <title>The Genome Sequence of Allomyces macrogynus strain ATCC 38327.</title>
        <authorList>
            <consortium name="The Broad Institute Genome Sequencing Platform"/>
            <person name="Russ C."/>
            <person name="Cuomo C."/>
            <person name="Shea T."/>
            <person name="Young S.K."/>
            <person name="Zeng Q."/>
            <person name="Koehrsen M."/>
            <person name="Haas B."/>
            <person name="Borodovsky M."/>
            <person name="Guigo R."/>
            <person name="Alvarado L."/>
            <person name="Berlin A."/>
            <person name="Borenstein D."/>
            <person name="Chen Z."/>
            <person name="Engels R."/>
            <person name="Freedman E."/>
            <person name="Gellesch M."/>
            <person name="Goldberg J."/>
            <person name="Griggs A."/>
            <person name="Gujja S."/>
            <person name="Heiman D."/>
            <person name="Hepburn T."/>
            <person name="Howarth C."/>
            <person name="Jen D."/>
            <person name="Larson L."/>
            <person name="Lewis B."/>
            <person name="Mehta T."/>
            <person name="Park D."/>
            <person name="Pearson M."/>
            <person name="Roberts A."/>
            <person name="Saif S."/>
            <person name="Shenoy N."/>
            <person name="Sisk P."/>
            <person name="Stolte C."/>
            <person name="Sykes S."/>
            <person name="Walk T."/>
            <person name="White J."/>
            <person name="Yandava C."/>
            <person name="Burger G."/>
            <person name="Gray M.W."/>
            <person name="Holland P.W.H."/>
            <person name="King N."/>
            <person name="Lang F.B.F."/>
            <person name="Roger A.J."/>
            <person name="Ruiz-Trillo I."/>
            <person name="Lander E."/>
            <person name="Nusbaum C."/>
        </authorList>
    </citation>
    <scope>NUCLEOTIDE SEQUENCE [LARGE SCALE GENOMIC DNA]</scope>
    <source>
        <strain evidence="4">ATCC 38327</strain>
    </source>
</reference>
<feature type="signal peptide" evidence="2">
    <location>
        <begin position="1"/>
        <end position="29"/>
    </location>
</feature>
<name>A0A0L0TE39_ALLM3</name>
<reference evidence="3 4" key="1">
    <citation type="submission" date="2009-11" db="EMBL/GenBank/DDBJ databases">
        <title>Annotation of Allomyces macrogynus ATCC 38327.</title>
        <authorList>
            <consortium name="The Broad Institute Genome Sequencing Platform"/>
            <person name="Russ C."/>
            <person name="Cuomo C."/>
            <person name="Burger G."/>
            <person name="Gray M.W."/>
            <person name="Holland P.W.H."/>
            <person name="King N."/>
            <person name="Lang F.B.F."/>
            <person name="Roger A.J."/>
            <person name="Ruiz-Trillo I."/>
            <person name="Young S.K."/>
            <person name="Zeng Q."/>
            <person name="Gargeya S."/>
            <person name="Fitzgerald M."/>
            <person name="Haas B."/>
            <person name="Abouelleil A."/>
            <person name="Alvarado L."/>
            <person name="Arachchi H.M."/>
            <person name="Berlin A."/>
            <person name="Chapman S.B."/>
            <person name="Gearin G."/>
            <person name="Goldberg J."/>
            <person name="Griggs A."/>
            <person name="Gujja S."/>
            <person name="Hansen M."/>
            <person name="Heiman D."/>
            <person name="Howarth C."/>
            <person name="Larimer J."/>
            <person name="Lui A."/>
            <person name="MacDonald P.J.P."/>
            <person name="McCowen C."/>
            <person name="Montmayeur A."/>
            <person name="Murphy C."/>
            <person name="Neiman D."/>
            <person name="Pearson M."/>
            <person name="Priest M."/>
            <person name="Roberts A."/>
            <person name="Saif S."/>
            <person name="Shea T."/>
            <person name="Sisk P."/>
            <person name="Stolte C."/>
            <person name="Sykes S."/>
            <person name="Wortman J."/>
            <person name="Nusbaum C."/>
            <person name="Birren B."/>
        </authorList>
    </citation>
    <scope>NUCLEOTIDE SEQUENCE [LARGE SCALE GENOMIC DNA]</scope>
    <source>
        <strain evidence="3 4">ATCC 38327</strain>
    </source>
</reference>
<keyword evidence="2" id="KW-0732">Signal</keyword>
<proteinExistence type="predicted"/>
<evidence type="ECO:0000256" key="1">
    <source>
        <dbReference type="SAM" id="MobiDB-lite"/>
    </source>
</evidence>
<evidence type="ECO:0000313" key="3">
    <source>
        <dbReference type="EMBL" id="KNE72854.1"/>
    </source>
</evidence>
<feature type="chain" id="PRO_5005548306" evidence="2">
    <location>
        <begin position="30"/>
        <end position="277"/>
    </location>
</feature>
<dbReference type="VEuPathDB" id="FungiDB:AMAG_16959"/>
<dbReference type="Proteomes" id="UP000054350">
    <property type="component" value="Unassembled WGS sequence"/>
</dbReference>
<feature type="region of interest" description="Disordered" evidence="1">
    <location>
        <begin position="204"/>
        <end position="277"/>
    </location>
</feature>
<gene>
    <name evidence="3" type="ORF">AMAG_16959</name>
</gene>
<protein>
    <submittedName>
        <fullName evidence="3">Uncharacterized protein</fullName>
    </submittedName>
</protein>
<sequence>MADFWAMLAVGVLATVVALLAQAPAPVDAGSFKLQALPCTSSSTCNPSYGEFCDKSRGAGVCALSTCSIQSSKYACSRYNETTYCDGSGMCVAQLAEGATCPSNLQMNDNQPCQVGLICDPYTNKCMSGLSFFEAHKGLVIGLGIGGILLVLAITWCLCCCCGCCGGCCGGCCRNARYRRGKCNECDSVPPAAPAVPAPMAPSASSVAYPQPPPPPYPQPAQNAYPQPAPMQSGPAYPPVSNGPVYPPMQDVAGSSSNPYAGAASASLYPPVDGKKN</sequence>
<organism evidence="3 4">
    <name type="scientific">Allomyces macrogynus (strain ATCC 38327)</name>
    <name type="common">Allomyces javanicus var. macrogynus</name>
    <dbReference type="NCBI Taxonomy" id="578462"/>
    <lineage>
        <taxon>Eukaryota</taxon>
        <taxon>Fungi</taxon>
        <taxon>Fungi incertae sedis</taxon>
        <taxon>Blastocladiomycota</taxon>
        <taxon>Blastocladiomycetes</taxon>
        <taxon>Blastocladiales</taxon>
        <taxon>Blastocladiaceae</taxon>
        <taxon>Allomyces</taxon>
    </lineage>
</organism>